<evidence type="ECO:0000313" key="2">
    <source>
        <dbReference type="Proteomes" id="UP000317369"/>
    </source>
</evidence>
<keyword evidence="2" id="KW-1185">Reference proteome</keyword>
<dbReference type="KEGG" id="pcor:KS4_15050"/>
<dbReference type="EMBL" id="CP036425">
    <property type="protein sequence ID" value="QDU33457.1"/>
    <property type="molecule type" value="Genomic_DNA"/>
</dbReference>
<evidence type="ECO:0000313" key="1">
    <source>
        <dbReference type="EMBL" id="QDU33457.1"/>
    </source>
</evidence>
<protein>
    <submittedName>
        <fullName evidence="1">Uncharacterized protein</fullName>
    </submittedName>
</protein>
<accession>A0A517YT97</accession>
<dbReference type="Proteomes" id="UP000317369">
    <property type="component" value="Chromosome"/>
</dbReference>
<dbReference type="RefSeq" id="WP_145076503.1">
    <property type="nucleotide sequence ID" value="NZ_CP036425.1"/>
</dbReference>
<sequence length="273" mass="30042">MSKHTMTYSFLAGLCMIFAGCTTYINIPAEQGSIASSDPNTGTVNKVIVSAIDALMVQQGTTEQPIELLLPEGTSGASAWMIQEKLGDYVFSRSAEKVVLKRFEDYNPEIDVLAEGEVTELEVDGSVEEEMINGEEGIVEDTDAEPEDAVEVVTGMDVLAEVEESEIAEGEMVEAVAEVEDVEPLRPEFIRVVLSQGDAPETDVQYDVKGVRVRGIKAEVDVYKMTHYTLDQFYSIKLNYEAFTGWRVKRIDSLGVLRDAKLDGDVLPVKETP</sequence>
<dbReference type="AlphaFoldDB" id="A0A517YT97"/>
<dbReference type="PROSITE" id="PS51257">
    <property type="entry name" value="PROKAR_LIPOPROTEIN"/>
    <property type="match status" value="1"/>
</dbReference>
<name>A0A517YT97_9BACT</name>
<organism evidence="1 2">
    <name type="scientific">Poriferisphaera corsica</name>
    <dbReference type="NCBI Taxonomy" id="2528020"/>
    <lineage>
        <taxon>Bacteria</taxon>
        <taxon>Pseudomonadati</taxon>
        <taxon>Planctomycetota</taxon>
        <taxon>Phycisphaerae</taxon>
        <taxon>Phycisphaerales</taxon>
        <taxon>Phycisphaeraceae</taxon>
        <taxon>Poriferisphaera</taxon>
    </lineage>
</organism>
<gene>
    <name evidence="1" type="ORF">KS4_15050</name>
</gene>
<proteinExistence type="predicted"/>
<reference evidence="1 2" key="1">
    <citation type="submission" date="2019-02" db="EMBL/GenBank/DDBJ databases">
        <title>Deep-cultivation of Planctomycetes and their phenomic and genomic characterization uncovers novel biology.</title>
        <authorList>
            <person name="Wiegand S."/>
            <person name="Jogler M."/>
            <person name="Boedeker C."/>
            <person name="Pinto D."/>
            <person name="Vollmers J."/>
            <person name="Rivas-Marin E."/>
            <person name="Kohn T."/>
            <person name="Peeters S.H."/>
            <person name="Heuer A."/>
            <person name="Rast P."/>
            <person name="Oberbeckmann S."/>
            <person name="Bunk B."/>
            <person name="Jeske O."/>
            <person name="Meyerdierks A."/>
            <person name="Storesund J.E."/>
            <person name="Kallscheuer N."/>
            <person name="Luecker S."/>
            <person name="Lage O.M."/>
            <person name="Pohl T."/>
            <person name="Merkel B.J."/>
            <person name="Hornburger P."/>
            <person name="Mueller R.-W."/>
            <person name="Bruemmer F."/>
            <person name="Labrenz M."/>
            <person name="Spormann A.M."/>
            <person name="Op den Camp H."/>
            <person name="Overmann J."/>
            <person name="Amann R."/>
            <person name="Jetten M.S.M."/>
            <person name="Mascher T."/>
            <person name="Medema M.H."/>
            <person name="Devos D.P."/>
            <person name="Kaster A.-K."/>
            <person name="Ovreas L."/>
            <person name="Rohde M."/>
            <person name="Galperin M.Y."/>
            <person name="Jogler C."/>
        </authorList>
    </citation>
    <scope>NUCLEOTIDE SEQUENCE [LARGE SCALE GENOMIC DNA]</scope>
    <source>
        <strain evidence="1 2">KS4</strain>
    </source>
</reference>